<evidence type="ECO:0000256" key="2">
    <source>
        <dbReference type="ARBA" id="ARBA00022730"/>
    </source>
</evidence>
<evidence type="ECO:0000313" key="7">
    <source>
        <dbReference type="EMBL" id="NDL66266.1"/>
    </source>
</evidence>
<dbReference type="GO" id="GO:0000049">
    <property type="term" value="F:tRNA binding"/>
    <property type="evidence" value="ECO:0007669"/>
    <property type="project" value="UniProtKB-UniRule"/>
</dbReference>
<evidence type="ECO:0000256" key="4">
    <source>
        <dbReference type="ARBA" id="ARBA00022917"/>
    </source>
</evidence>
<accession>A0A7X5HTR9</accession>
<evidence type="ECO:0000259" key="6">
    <source>
        <dbReference type="Pfam" id="PF05670"/>
    </source>
</evidence>
<keyword evidence="1 5" id="KW-0820">tRNA-binding</keyword>
<dbReference type="PANTHER" id="PTHR15239">
    <property type="entry name" value="NUCLEAR EXPORT MEDIATOR FACTOR NEMF"/>
    <property type="match status" value="1"/>
</dbReference>
<dbReference type="Proteomes" id="UP000461585">
    <property type="component" value="Unassembled WGS sequence"/>
</dbReference>
<comment type="subunit">
    <text evidence="5">Associates with stalled 50S ribosomal subunits. Binds to RqcP.</text>
</comment>
<comment type="caution">
    <text evidence="7">The sequence shown here is derived from an EMBL/GenBank/DDBJ whole genome shotgun (WGS) entry which is preliminary data.</text>
</comment>
<dbReference type="InterPro" id="IPR043682">
    <property type="entry name" value="RqcH_bacterial"/>
</dbReference>
<feature type="domain" description="NFACT RNA-binding" evidence="6">
    <location>
        <begin position="461"/>
        <end position="553"/>
    </location>
</feature>
<dbReference type="GO" id="GO:1990112">
    <property type="term" value="C:RQC complex"/>
    <property type="evidence" value="ECO:0007669"/>
    <property type="project" value="TreeGrafter"/>
</dbReference>
<dbReference type="HAMAP" id="MF_00844_B">
    <property type="entry name" value="RqcH_B"/>
    <property type="match status" value="1"/>
</dbReference>
<dbReference type="GO" id="GO:0043023">
    <property type="term" value="F:ribosomal large subunit binding"/>
    <property type="evidence" value="ECO:0007669"/>
    <property type="project" value="UniProtKB-UniRule"/>
</dbReference>
<dbReference type="Pfam" id="PF05670">
    <property type="entry name" value="NFACT-R_1"/>
    <property type="match status" value="1"/>
</dbReference>
<comment type="similarity">
    <text evidence="5">Belongs to the NEMF family.</text>
</comment>
<dbReference type="GO" id="GO:0019843">
    <property type="term" value="F:rRNA binding"/>
    <property type="evidence" value="ECO:0007669"/>
    <property type="project" value="UniProtKB-UniRule"/>
</dbReference>
<reference evidence="7 8" key="1">
    <citation type="submission" date="2020-01" db="EMBL/GenBank/DDBJ databases">
        <title>Anaeroalcalibacter tamaniensis gen. nov., sp. nov., moderately halophilic strictly anaerobic fermenter bacterium from mud volcano of Taman peninsula.</title>
        <authorList>
            <person name="Frolova A."/>
            <person name="Merkel A.Y."/>
            <person name="Slobodkin A.I."/>
        </authorList>
    </citation>
    <scope>NUCLEOTIDE SEQUENCE [LARGE SCALE GENOMIC DNA]</scope>
    <source>
        <strain evidence="7 8">F-3ap</strain>
    </source>
</reference>
<keyword evidence="4 5" id="KW-0648">Protein biosynthesis</keyword>
<organism evidence="7 8">
    <name type="scientific">Anaerotalea alkaliphila</name>
    <dbReference type="NCBI Taxonomy" id="2662126"/>
    <lineage>
        <taxon>Bacteria</taxon>
        <taxon>Bacillati</taxon>
        <taxon>Bacillota</taxon>
        <taxon>Clostridia</taxon>
        <taxon>Eubacteriales</taxon>
        <taxon>Anaerotalea</taxon>
    </lineage>
</organism>
<dbReference type="AlphaFoldDB" id="A0A7X5HTR9"/>
<dbReference type="Gene3D" id="2.30.310.10">
    <property type="entry name" value="ibrinogen binding protein from staphylococcus aureus domain"/>
    <property type="match status" value="1"/>
</dbReference>
<keyword evidence="2 5" id="KW-0699">rRNA-binding</keyword>
<comment type="function">
    <text evidence="5">Key component of the ribosome quality control system (RQC), a ribosome-associated complex that mediates the extraction of incompletely synthesized nascent chains from stalled ribosomes and their subsequent degradation. RqcH recruits Ala-charged tRNA, and with RqcP directs the elongation of stalled nascent chains on 50S ribosomal subunits, leading to non-templated C-terminal alanine extensions (Ala tail). The Ala tail promotes nascent chain degradation. May add between 1 and at least 8 Ala residues. Binds to stalled 50S ribosomal subunits.</text>
</comment>
<keyword evidence="3 5" id="KW-0694">RNA-binding</keyword>
<dbReference type="EMBL" id="JAAEEH010000001">
    <property type="protein sequence ID" value="NDL66266.1"/>
    <property type="molecule type" value="Genomic_DNA"/>
</dbReference>
<evidence type="ECO:0000256" key="1">
    <source>
        <dbReference type="ARBA" id="ARBA00022555"/>
    </source>
</evidence>
<sequence length="581" mass="65127">MALDGIVLSCIRKELEDLLAGGKIDRITQPEKDEVVLAIRKGRDQYRLLLSAQASMPRLHLTEETRKNPIDAPTFCMLLRKHIGSGKILGFRQPGLERILEMEIEHTDELGDLGVKTLVMEVMGRHSNLILKDGDGRVLDSAKRISHLVSSVRQVYPGVPYQYPPSHGKTDPTLPLSAGDFRSRLEEAGSLGKGLLGAFNGFSPSLSTSLCLEAGLSPQTPPAGLEADQWQELHDRFSKAMELVRSSSFQPAIHLDAQGNYLDFHVLPLQGTCSSETQPFESPSRMLETFYDIQGKRSRILQKSADLRKLVQNNLDRCGKKLELQQRQLEDTRDLDRHKIQGELITSNAYAIPAGSESVEVYDYYQDTMTTLRLDPRLTPIENAQKAFAKYNKKKRTALALDTLLQETRTELDHLESIKYALDFSETEEDLREIRNELVESGYLKRRHSKRKQQGPKAQPLHFLSSDGFHLYVGKNNLQNEALSMKFANGGDWWFHAKGLPGSHVILKSNGQEVPDRAFEEAAALAAHYSKAEASAKVAVDYTLKKNLKKPAGSPPGFVIYHTNYSMVIEPSVSALRRLQD</sequence>
<dbReference type="InterPro" id="IPR051608">
    <property type="entry name" value="RQC_Subunit_NEMF"/>
</dbReference>
<gene>
    <name evidence="5" type="primary">rqcH</name>
    <name evidence="7" type="ORF">GXN74_00710</name>
</gene>
<keyword evidence="8" id="KW-1185">Reference proteome</keyword>
<evidence type="ECO:0000256" key="3">
    <source>
        <dbReference type="ARBA" id="ARBA00022884"/>
    </source>
</evidence>
<proteinExistence type="inferred from homology"/>
<dbReference type="PANTHER" id="PTHR15239:SF6">
    <property type="entry name" value="RIBOSOME QUALITY CONTROL COMPLEX SUBUNIT NEMF"/>
    <property type="match status" value="1"/>
</dbReference>
<evidence type="ECO:0000313" key="8">
    <source>
        <dbReference type="Proteomes" id="UP000461585"/>
    </source>
</evidence>
<dbReference type="Gene3D" id="3.40.970.40">
    <property type="entry name" value="fibrinogen binding protein from staphylococcus aureus domain like"/>
    <property type="match status" value="1"/>
</dbReference>
<dbReference type="FunFam" id="2.30.310.10:FF:000004">
    <property type="entry name" value="Fibronectin-binding protein A"/>
    <property type="match status" value="1"/>
</dbReference>
<evidence type="ECO:0000256" key="5">
    <source>
        <dbReference type="HAMAP-Rule" id="MF_00844"/>
    </source>
</evidence>
<dbReference type="Pfam" id="PF05833">
    <property type="entry name" value="NFACT_N"/>
    <property type="match status" value="1"/>
</dbReference>
<dbReference type="InterPro" id="IPR008532">
    <property type="entry name" value="NFACT_RNA-bd"/>
</dbReference>
<name>A0A7X5HTR9_9FIRM</name>
<protein>
    <recommendedName>
        <fullName evidence="5">Rqc2 homolog RqcH</fullName>
        <shortName evidence="5">RqcH</shortName>
    </recommendedName>
</protein>
<dbReference type="GO" id="GO:0072344">
    <property type="term" value="P:rescue of stalled ribosome"/>
    <property type="evidence" value="ECO:0007669"/>
    <property type="project" value="UniProtKB-UniRule"/>
</dbReference>
<dbReference type="RefSeq" id="WP_162368989.1">
    <property type="nucleotide sequence ID" value="NZ_JAAEEH010000001.1"/>
</dbReference>